<evidence type="ECO:0000313" key="9">
    <source>
        <dbReference type="Proteomes" id="UP000067625"/>
    </source>
</evidence>
<dbReference type="OrthoDB" id="9808002at2"/>
<dbReference type="SUPFAM" id="SSF53383">
    <property type="entry name" value="PLP-dependent transferases"/>
    <property type="match status" value="1"/>
</dbReference>
<proteinExistence type="inferred from homology"/>
<comment type="similarity">
    <text evidence="2">Belongs to the class-V pyridoxal-phosphate-dependent aminotransferase family. NifS/IscS subfamily.</text>
</comment>
<dbReference type="InterPro" id="IPR000192">
    <property type="entry name" value="Aminotrans_V_dom"/>
</dbReference>
<dbReference type="Gene3D" id="3.90.1150.10">
    <property type="entry name" value="Aspartate Aminotransferase, domain 1"/>
    <property type="match status" value="1"/>
</dbReference>
<evidence type="ECO:0000313" key="8">
    <source>
        <dbReference type="EMBL" id="ALC82028.1"/>
    </source>
</evidence>
<evidence type="ECO:0000259" key="7">
    <source>
        <dbReference type="Pfam" id="PF00266"/>
    </source>
</evidence>
<dbReference type="InterPro" id="IPR015424">
    <property type="entry name" value="PyrdxlP-dep_Trfase"/>
</dbReference>
<dbReference type="AlphaFoldDB" id="A0A0M4G9H0"/>
<dbReference type="Proteomes" id="UP000067625">
    <property type="component" value="Chromosome"/>
</dbReference>
<dbReference type="InterPro" id="IPR015421">
    <property type="entry name" value="PyrdxlP-dep_Trfase_major"/>
</dbReference>
<dbReference type="PANTHER" id="PTHR11601:SF50">
    <property type="entry name" value="CYSTEINE DESULFURASE ISCS 2-RELATED"/>
    <property type="match status" value="1"/>
</dbReference>
<dbReference type="GO" id="GO:0046872">
    <property type="term" value="F:metal ion binding"/>
    <property type="evidence" value="ECO:0007669"/>
    <property type="project" value="UniProtKB-KW"/>
</dbReference>
<dbReference type="PANTHER" id="PTHR11601">
    <property type="entry name" value="CYSTEINE DESULFURYLASE FAMILY MEMBER"/>
    <property type="match status" value="1"/>
</dbReference>
<dbReference type="InterPro" id="IPR015422">
    <property type="entry name" value="PyrdxlP-dep_Trfase_small"/>
</dbReference>
<keyword evidence="3" id="KW-0479">Metal-binding</keyword>
<reference evidence="8 9" key="2">
    <citation type="journal article" date="2016" name="Int. J. Syst. Evol. Microbiol.">
        <title>Bacillus gobiensis sp. nov., isolated from a soil sample.</title>
        <authorList>
            <person name="Liu B."/>
            <person name="Liu G.H."/>
            <person name="Cetin S."/>
            <person name="Schumann P."/>
            <person name="Pan Z.Z."/>
            <person name="Chen Q.Q."/>
        </authorList>
    </citation>
    <scope>NUCLEOTIDE SEQUENCE [LARGE SCALE GENOMIC DNA]</scope>
    <source>
        <strain evidence="8 9">FJAT-4402</strain>
    </source>
</reference>
<evidence type="ECO:0000256" key="6">
    <source>
        <dbReference type="ARBA" id="ARBA00023014"/>
    </source>
</evidence>
<reference evidence="9" key="1">
    <citation type="submission" date="2015-08" db="EMBL/GenBank/DDBJ databases">
        <title>Genome sequencing project for genomic taxonomy and phylogenomics of Bacillus-like bacteria.</title>
        <authorList>
            <person name="Liu B."/>
            <person name="Wang J."/>
            <person name="Zhu Y."/>
            <person name="Liu G."/>
            <person name="Chen Q."/>
            <person name="Chen Z."/>
            <person name="Lan J."/>
            <person name="Che J."/>
            <person name="Ge C."/>
            <person name="Shi H."/>
            <person name="Pan Z."/>
            <person name="Liu X."/>
        </authorList>
    </citation>
    <scope>NUCLEOTIDE SEQUENCE [LARGE SCALE GENOMIC DNA]</scope>
    <source>
        <strain evidence="9">FJAT-4402</strain>
    </source>
</reference>
<gene>
    <name evidence="8" type="ORF">AM592_10740</name>
</gene>
<dbReference type="Gene3D" id="3.40.640.10">
    <property type="entry name" value="Type I PLP-dependent aspartate aminotransferase-like (Major domain)"/>
    <property type="match status" value="1"/>
</dbReference>
<keyword evidence="9" id="KW-1185">Reference proteome</keyword>
<evidence type="ECO:0000256" key="5">
    <source>
        <dbReference type="ARBA" id="ARBA00023004"/>
    </source>
</evidence>
<dbReference type="PATRIC" id="fig|1441095.3.peg.2366"/>
<evidence type="ECO:0000256" key="3">
    <source>
        <dbReference type="ARBA" id="ARBA00022723"/>
    </source>
</evidence>
<protein>
    <submittedName>
        <fullName evidence="8">Cysteine desulfurase</fullName>
    </submittedName>
</protein>
<dbReference type="RefSeq" id="WP_053603808.1">
    <property type="nucleotide sequence ID" value="NZ_CP012600.1"/>
</dbReference>
<dbReference type="EMBL" id="CP012600">
    <property type="protein sequence ID" value="ALC82028.1"/>
    <property type="molecule type" value="Genomic_DNA"/>
</dbReference>
<dbReference type="GO" id="GO:0051536">
    <property type="term" value="F:iron-sulfur cluster binding"/>
    <property type="evidence" value="ECO:0007669"/>
    <property type="project" value="UniProtKB-KW"/>
</dbReference>
<sequence length="381" mass="41486">MLYLDNSATTIPYEEVIDVYGQVSRKFFGNPSSLHAMGTESERLLQTARDQIIEILQIQDYNVFFTSGGTEGNNLAIKGLAFSRMKKGKHIISTAIEHPSVMEPLEQLRDDFGFDVTFLPVNHEGRISVSELENAMRDDTILVSIMHVNNETGAIQPIEAVGKVIKGYPNVCFHVDYVQGVSKVPLSFDKANIDLSTVSGHKFHGLKGTGALLVKKGVKLYPLLSGGGQEEGLRSGTQNVAGAVSLAKALRLSFQNFAGNDQTMKEAKGLFLKELSAIPGVELNTPLEKSAPHIINFSVPGVKAEVLLHMLESKNVYVSTTSACSSSLHKPSRVLLAMGKTEKEASGSIRISMSFGQTKEMVPEVITTLKEAIGHLRELTR</sequence>
<comment type="cofactor">
    <cofactor evidence="1">
        <name>pyridoxal 5'-phosphate</name>
        <dbReference type="ChEBI" id="CHEBI:597326"/>
    </cofactor>
</comment>
<dbReference type="PIRSF" id="PIRSF005572">
    <property type="entry name" value="NifS"/>
    <property type="match status" value="1"/>
</dbReference>
<keyword evidence="4" id="KW-0663">Pyridoxal phosphate</keyword>
<keyword evidence="5" id="KW-0408">Iron</keyword>
<accession>A0A0M4G9H0</accession>
<evidence type="ECO:0000256" key="2">
    <source>
        <dbReference type="ARBA" id="ARBA00006490"/>
    </source>
</evidence>
<dbReference type="FunFam" id="3.40.640.10:FF:000084">
    <property type="entry name" value="IscS-like cysteine desulfurase"/>
    <property type="match status" value="1"/>
</dbReference>
<dbReference type="Gene3D" id="1.10.260.50">
    <property type="match status" value="1"/>
</dbReference>
<keyword evidence="6" id="KW-0411">Iron-sulfur</keyword>
<dbReference type="GO" id="GO:0031071">
    <property type="term" value="F:cysteine desulfurase activity"/>
    <property type="evidence" value="ECO:0007669"/>
    <property type="project" value="UniProtKB-ARBA"/>
</dbReference>
<dbReference type="InterPro" id="IPR016454">
    <property type="entry name" value="Cysteine_dSase"/>
</dbReference>
<evidence type="ECO:0000256" key="4">
    <source>
        <dbReference type="ARBA" id="ARBA00022898"/>
    </source>
</evidence>
<organism evidence="8 9">
    <name type="scientific">Bacillus gobiensis</name>
    <dbReference type="NCBI Taxonomy" id="1441095"/>
    <lineage>
        <taxon>Bacteria</taxon>
        <taxon>Bacillati</taxon>
        <taxon>Bacillota</taxon>
        <taxon>Bacilli</taxon>
        <taxon>Bacillales</taxon>
        <taxon>Bacillaceae</taxon>
        <taxon>Bacillus</taxon>
    </lineage>
</organism>
<evidence type="ECO:0000256" key="1">
    <source>
        <dbReference type="ARBA" id="ARBA00001933"/>
    </source>
</evidence>
<dbReference type="STRING" id="1441095.AM592_10740"/>
<feature type="domain" description="Aminotransferase class V" evidence="7">
    <location>
        <begin position="3"/>
        <end position="362"/>
    </location>
</feature>
<dbReference type="Pfam" id="PF00266">
    <property type="entry name" value="Aminotran_5"/>
    <property type="match status" value="1"/>
</dbReference>
<name>A0A0M4G9H0_9BACI</name>